<accession>U6H850</accession>
<feature type="region of interest" description="Disordered" evidence="1">
    <location>
        <begin position="198"/>
        <end position="229"/>
    </location>
</feature>
<dbReference type="OrthoDB" id="348442at2759"/>
<feature type="compositionally biased region" description="Low complexity" evidence="1">
    <location>
        <begin position="134"/>
        <end position="144"/>
    </location>
</feature>
<evidence type="ECO:0000313" key="3">
    <source>
        <dbReference type="Proteomes" id="UP000018201"/>
    </source>
</evidence>
<dbReference type="AlphaFoldDB" id="U6H850"/>
<reference evidence="2" key="1">
    <citation type="submission" date="2013-10" db="EMBL/GenBank/DDBJ databases">
        <title>Genomic analysis of the causative agents of coccidiosis in chickens.</title>
        <authorList>
            <person name="Reid A.J."/>
            <person name="Blake D."/>
            <person name="Billington K."/>
            <person name="Browne H."/>
            <person name="Dunn M."/>
            <person name="Hung S."/>
            <person name="Kawahara F."/>
            <person name="Miranda-Saavedra D."/>
            <person name="Mourier T."/>
            <person name="Nagra H."/>
            <person name="Otto T.D."/>
            <person name="Rawlings N."/>
            <person name="Sanchez A."/>
            <person name="Sanders M."/>
            <person name="Subramaniam C."/>
            <person name="Tay Y."/>
            <person name="Dear P."/>
            <person name="Doerig C."/>
            <person name="Gruber A."/>
            <person name="Parkinson J."/>
            <person name="Shirley M."/>
            <person name="Wan K.L."/>
            <person name="Berriman M."/>
            <person name="Tomley F."/>
            <person name="Pain A."/>
        </authorList>
    </citation>
    <scope>NUCLEOTIDE SEQUENCE [LARGE SCALE GENOMIC DNA]</scope>
    <source>
        <strain evidence="2">Houghton</strain>
    </source>
</reference>
<evidence type="ECO:0000256" key="1">
    <source>
        <dbReference type="SAM" id="MobiDB-lite"/>
    </source>
</evidence>
<protein>
    <submittedName>
        <fullName evidence="2">Uncharacterized protein</fullName>
    </submittedName>
</protein>
<evidence type="ECO:0000313" key="2">
    <source>
        <dbReference type="EMBL" id="CDI86894.1"/>
    </source>
</evidence>
<proteinExistence type="predicted"/>
<keyword evidence="3" id="KW-1185">Reference proteome</keyword>
<dbReference type="EMBL" id="HG696250">
    <property type="protein sequence ID" value="CDI86894.1"/>
    <property type="molecule type" value="Genomic_DNA"/>
</dbReference>
<name>U6H850_9EIME</name>
<gene>
    <name evidence="2" type="ORF">EPH_0074660</name>
</gene>
<sequence length="550" mass="59532">MAGVFGNEAISRVGLEVQNVHPISAENTSYDIQAYVMLPSGRGQEHYVWSMFSIMCLSAIIFLLLRGHQCLRVLELQEKLTDGANERVLSVAESGAFKKCVESGSGWLRSGPGGGRDQTLSVASSGSGYVSKGAASGSASGAKGKTAHDSGPTLPVSQKLESSKGRGRGPSQAPGAAALWKVLGNILPFRQASLSFAKGNGSPESREAGISDAAANKGPQEKARSRLSTPLSKRVLLELPLDIAEHKRQLRLLRPSGDDCADMNDDELELLQAAAGYLEAMLKKRSDILRALHANSVKQEQLESRKDELALKGPAGSAERRRLQGLLGKLQEEAGLLDQRLSRTRRELKSLVPLRQQMALSLRLVAGRRAAGRFLSHRGAAALSAAILIVNGSGGHHFAATATEEKEIIKMSGELLNRMKISTAALTEKLNALDSDSPGGFTSFLNNQALKKHKRRCRILVKEASTFILQLRFVLLSNSSSQMIEGLQRADMQLRKALDRCARITESRRSSDDSGSWRSLLRRLTLLNFRTEGIRGPTNEAHGKSKEEMG</sequence>
<organism evidence="2 3">
    <name type="scientific">Eimeria praecox</name>
    <dbReference type="NCBI Taxonomy" id="51316"/>
    <lineage>
        <taxon>Eukaryota</taxon>
        <taxon>Sar</taxon>
        <taxon>Alveolata</taxon>
        <taxon>Apicomplexa</taxon>
        <taxon>Conoidasida</taxon>
        <taxon>Coccidia</taxon>
        <taxon>Eucoccidiorida</taxon>
        <taxon>Eimeriorina</taxon>
        <taxon>Eimeriidae</taxon>
        <taxon>Eimeria</taxon>
    </lineage>
</organism>
<reference evidence="2" key="2">
    <citation type="submission" date="2013-10" db="EMBL/GenBank/DDBJ databases">
        <authorList>
            <person name="Aslett M."/>
        </authorList>
    </citation>
    <scope>NUCLEOTIDE SEQUENCE [LARGE SCALE GENOMIC DNA]</scope>
    <source>
        <strain evidence="2">Houghton</strain>
    </source>
</reference>
<feature type="region of interest" description="Disordered" evidence="1">
    <location>
        <begin position="134"/>
        <end position="173"/>
    </location>
</feature>
<dbReference type="Proteomes" id="UP000018201">
    <property type="component" value="Unassembled WGS sequence"/>
</dbReference>
<dbReference type="VEuPathDB" id="ToxoDB:EPH_0074660"/>